<organism evidence="1 2">
    <name type="scientific">Anaeroselena agilis</name>
    <dbReference type="NCBI Taxonomy" id="3063788"/>
    <lineage>
        <taxon>Bacteria</taxon>
        <taxon>Bacillati</taxon>
        <taxon>Bacillota</taxon>
        <taxon>Negativicutes</taxon>
        <taxon>Acetonemataceae</taxon>
        <taxon>Anaeroselena</taxon>
    </lineage>
</organism>
<dbReference type="CDD" id="cd06325">
    <property type="entry name" value="PBP1_ABC_unchar_transporter"/>
    <property type="match status" value="1"/>
</dbReference>
<dbReference type="InterPro" id="IPR007487">
    <property type="entry name" value="ABC_transpt-TYRBP-like"/>
</dbReference>
<dbReference type="Gene3D" id="3.40.50.2300">
    <property type="match status" value="2"/>
</dbReference>
<gene>
    <name evidence="1" type="ORF">Q4T40_04955</name>
</gene>
<keyword evidence="2" id="KW-1185">Reference proteome</keyword>
<dbReference type="Pfam" id="PF04392">
    <property type="entry name" value="ABC_sub_bind"/>
    <property type="match status" value="1"/>
</dbReference>
<dbReference type="PANTHER" id="PTHR35271">
    <property type="entry name" value="ABC TRANSPORTER, SUBSTRATE-BINDING LIPOPROTEIN-RELATED"/>
    <property type="match status" value="1"/>
</dbReference>
<dbReference type="InterPro" id="IPR028082">
    <property type="entry name" value="Peripla_BP_I"/>
</dbReference>
<evidence type="ECO:0000313" key="1">
    <source>
        <dbReference type="EMBL" id="MDT8900588.1"/>
    </source>
</evidence>
<name>A0ABU3NWH6_9FIRM</name>
<dbReference type="EMBL" id="JAUOZS010000001">
    <property type="protein sequence ID" value="MDT8900588.1"/>
    <property type="molecule type" value="Genomic_DNA"/>
</dbReference>
<accession>A0ABU3NWH6</accession>
<proteinExistence type="predicted"/>
<dbReference type="RefSeq" id="WP_413779125.1">
    <property type="nucleotide sequence ID" value="NZ_JAUOZS010000001.1"/>
</dbReference>
<sequence>MRHIGILQFTQHLDDAVRGFKAGLEDCGANAAFTYLNADGNAALLPALAAELAGRGVELIFACSTPAAKAAVELAASIPVVFTPVFDPAGAGLLAAGKATGMAGMVPAAAKVAFIRRLLPAARTVGVLYHDGDANAVLEAENFRAAAAGSYEIINFAVSRSDHLSTFDERLAVKPDVLFLPIGRVVEENFATVAYYAELAGVPVVASSPANVAAGAVGALAADHHKLGYACAGQAARILAGADPGSLPVGRAENPDIFLNAAAARQLGLVLPADLIAIAREVYE</sequence>
<dbReference type="SUPFAM" id="SSF53822">
    <property type="entry name" value="Periplasmic binding protein-like I"/>
    <property type="match status" value="1"/>
</dbReference>
<reference evidence="1 2" key="1">
    <citation type="submission" date="2023-07" db="EMBL/GenBank/DDBJ databases">
        <title>The novel representative of Negativicutes class, Anaeroselena agilis gen. nov. sp. nov.</title>
        <authorList>
            <person name="Prokofeva M.I."/>
            <person name="Elcheninov A.G."/>
            <person name="Klyukina A."/>
            <person name="Kublanov I.V."/>
            <person name="Frolov E.N."/>
            <person name="Podosokorskaya O.A."/>
        </authorList>
    </citation>
    <scope>NUCLEOTIDE SEQUENCE [LARGE SCALE GENOMIC DNA]</scope>
    <source>
        <strain evidence="1 2">4137-cl</strain>
    </source>
</reference>
<dbReference type="Proteomes" id="UP001254848">
    <property type="component" value="Unassembled WGS sequence"/>
</dbReference>
<evidence type="ECO:0000313" key="2">
    <source>
        <dbReference type="Proteomes" id="UP001254848"/>
    </source>
</evidence>
<protein>
    <submittedName>
        <fullName evidence="1">ABC transporter substrate-binding protein</fullName>
    </submittedName>
</protein>
<dbReference type="PANTHER" id="PTHR35271:SF1">
    <property type="entry name" value="ABC TRANSPORTER, SUBSTRATE-BINDING LIPOPROTEIN"/>
    <property type="match status" value="1"/>
</dbReference>
<comment type="caution">
    <text evidence="1">The sequence shown here is derived from an EMBL/GenBank/DDBJ whole genome shotgun (WGS) entry which is preliminary data.</text>
</comment>